<evidence type="ECO:0000313" key="1">
    <source>
        <dbReference type="EMBL" id="PIZ37775.1"/>
    </source>
</evidence>
<comment type="caution">
    <text evidence="1">The sequence shown here is derived from an EMBL/GenBank/DDBJ whole genome shotgun (WGS) entry which is preliminary data.</text>
</comment>
<reference evidence="2" key="1">
    <citation type="submission" date="2017-09" db="EMBL/GenBank/DDBJ databases">
        <title>Depth-based differentiation of microbial function through sediment-hosted aquifers and enrichment of novel symbionts in the deep terrestrial subsurface.</title>
        <authorList>
            <person name="Probst A.J."/>
            <person name="Ladd B."/>
            <person name="Jarett J.K."/>
            <person name="Geller-Mcgrath D.E."/>
            <person name="Sieber C.M.K."/>
            <person name="Emerson J.B."/>
            <person name="Anantharaman K."/>
            <person name="Thomas B.C."/>
            <person name="Malmstrom R."/>
            <person name="Stieglmeier M."/>
            <person name="Klingl A."/>
            <person name="Woyke T."/>
            <person name="Ryan C.M."/>
            <person name="Banfield J.F."/>
        </authorList>
    </citation>
    <scope>NUCLEOTIDE SEQUENCE [LARGE SCALE GENOMIC DNA]</scope>
</reference>
<dbReference type="Proteomes" id="UP000230956">
    <property type="component" value="Unassembled WGS sequence"/>
</dbReference>
<dbReference type="RefSeq" id="WP_286677492.1">
    <property type="nucleotide sequence ID" value="NZ_MNXI01000009.1"/>
</dbReference>
<evidence type="ECO:0000313" key="2">
    <source>
        <dbReference type="Proteomes" id="UP000230956"/>
    </source>
</evidence>
<sequence>MTHGGKMGYGHHMGGHRCRHGMGPGMGMMGEMGGMPMGMMGGPMGMMPMGMHGHGMCPVCGYGADMMGGMEHRRKDPMMMAKIAKKELLYEKIKAKMDKKYGDDLDKMADEIVNFAEEKRRMKIDYMKRAMEMRRRMWEFHTEGEEEEGEEQEE</sequence>
<accession>A0A2M7T795</accession>
<dbReference type="AlphaFoldDB" id="A0A2M7T795"/>
<dbReference type="EMBL" id="PFNG01000165">
    <property type="protein sequence ID" value="PIZ37775.1"/>
    <property type="molecule type" value="Genomic_DNA"/>
</dbReference>
<organism evidence="1 2">
    <name type="scientific">Candidatus Aquicultor secundus</name>
    <dbReference type="NCBI Taxonomy" id="1973895"/>
    <lineage>
        <taxon>Bacteria</taxon>
        <taxon>Bacillati</taxon>
        <taxon>Actinomycetota</taxon>
        <taxon>Candidatus Aquicultoria</taxon>
        <taxon>Candidatus Aquicultorales</taxon>
        <taxon>Candidatus Aquicultoraceae</taxon>
        <taxon>Candidatus Aquicultor</taxon>
    </lineage>
</organism>
<proteinExistence type="predicted"/>
<gene>
    <name evidence="1" type="ORF">COY37_06975</name>
</gene>
<name>A0A2M7T795_9ACTN</name>
<protein>
    <submittedName>
        <fullName evidence="1">Uncharacterized protein</fullName>
    </submittedName>
</protein>